<feature type="transmembrane region" description="Helical" evidence="1">
    <location>
        <begin position="6"/>
        <end position="24"/>
    </location>
</feature>
<keyword evidence="1" id="KW-0472">Membrane</keyword>
<evidence type="ECO:0000256" key="1">
    <source>
        <dbReference type="SAM" id="Phobius"/>
    </source>
</evidence>
<reference evidence="2 3" key="1">
    <citation type="submission" date="2016-03" db="EMBL/GenBank/DDBJ databases">
        <title>Complete genome sequence of Pedobacter cryoconitis PAMC 27485.</title>
        <authorList>
            <person name="Lee J."/>
            <person name="Kim O.-S."/>
        </authorList>
    </citation>
    <scope>NUCLEOTIDE SEQUENCE [LARGE SCALE GENOMIC DNA]</scope>
    <source>
        <strain evidence="2 3">PAMC 27485</strain>
    </source>
</reference>
<organism evidence="2 3">
    <name type="scientific">Pedobacter cryoconitis</name>
    <dbReference type="NCBI Taxonomy" id="188932"/>
    <lineage>
        <taxon>Bacteria</taxon>
        <taxon>Pseudomonadati</taxon>
        <taxon>Bacteroidota</taxon>
        <taxon>Sphingobacteriia</taxon>
        <taxon>Sphingobacteriales</taxon>
        <taxon>Sphingobacteriaceae</taxon>
        <taxon>Pedobacter</taxon>
    </lineage>
</organism>
<dbReference type="Proteomes" id="UP000071561">
    <property type="component" value="Chromosome"/>
</dbReference>
<sequence>MNPANVFSVVGAIAALQWFLLIFLPHWKITQLLVRYRVIPMVLSAIYCIYIIGFFSVQGAGFGSIAEVRTLFNNDQLLLAGWVHYLAFDLLIGFYILQSAQSKAISHILVIPCLILTFMFGPCGYLLYQVIRKIKTSI</sequence>
<evidence type="ECO:0008006" key="4">
    <source>
        <dbReference type="Google" id="ProtNLM"/>
    </source>
</evidence>
<feature type="transmembrane region" description="Helical" evidence="1">
    <location>
        <begin position="36"/>
        <end position="57"/>
    </location>
</feature>
<dbReference type="EMBL" id="CP014504">
    <property type="protein sequence ID" value="AMP98035.1"/>
    <property type="molecule type" value="Genomic_DNA"/>
</dbReference>
<name>A0A127V9T9_9SPHI</name>
<evidence type="ECO:0000313" key="3">
    <source>
        <dbReference type="Proteomes" id="UP000071561"/>
    </source>
</evidence>
<keyword evidence="3" id="KW-1185">Reference proteome</keyword>
<dbReference type="RefSeq" id="WP_068397599.1">
    <property type="nucleotide sequence ID" value="NZ_CP014504.1"/>
</dbReference>
<gene>
    <name evidence="2" type="ORF">AY601_1107</name>
</gene>
<evidence type="ECO:0000313" key="2">
    <source>
        <dbReference type="EMBL" id="AMP98035.1"/>
    </source>
</evidence>
<protein>
    <recommendedName>
        <fullName evidence="4">DUF4281 domain-containing protein</fullName>
    </recommendedName>
</protein>
<dbReference type="AlphaFoldDB" id="A0A127V9T9"/>
<proteinExistence type="predicted"/>
<dbReference type="Pfam" id="PF14108">
    <property type="entry name" value="ABA4-like"/>
    <property type="match status" value="1"/>
</dbReference>
<keyword evidence="1" id="KW-1133">Transmembrane helix</keyword>
<dbReference type="InterPro" id="IPR025461">
    <property type="entry name" value="ABA4-like"/>
</dbReference>
<accession>A0A127V9T9</accession>
<feature type="transmembrane region" description="Helical" evidence="1">
    <location>
        <begin position="77"/>
        <end position="97"/>
    </location>
</feature>
<dbReference type="OrthoDB" id="345237at2"/>
<dbReference type="KEGG" id="pcm:AY601_1107"/>
<feature type="transmembrane region" description="Helical" evidence="1">
    <location>
        <begin position="109"/>
        <end position="128"/>
    </location>
</feature>
<dbReference type="PATRIC" id="fig|188932.3.peg.1144"/>
<keyword evidence="1" id="KW-0812">Transmembrane</keyword>